<feature type="transmembrane region" description="Helical" evidence="1">
    <location>
        <begin position="31"/>
        <end position="49"/>
    </location>
</feature>
<evidence type="ECO:0000313" key="3">
    <source>
        <dbReference type="Proteomes" id="UP000003980"/>
    </source>
</evidence>
<feature type="transmembrane region" description="Helical" evidence="1">
    <location>
        <begin position="99"/>
        <end position="115"/>
    </location>
</feature>
<keyword evidence="1" id="KW-0472">Membrane</keyword>
<dbReference type="EMBL" id="JH597768">
    <property type="protein sequence ID" value="EHP69071.1"/>
    <property type="molecule type" value="Genomic_DNA"/>
</dbReference>
<gene>
    <name evidence="2" type="ORF">MetMK1DRAFT_00018170</name>
</gene>
<accession>H2C5J4</accession>
<feature type="transmembrane region" description="Helical" evidence="1">
    <location>
        <begin position="177"/>
        <end position="199"/>
    </location>
</feature>
<evidence type="ECO:0000256" key="1">
    <source>
        <dbReference type="SAM" id="Phobius"/>
    </source>
</evidence>
<dbReference type="OrthoDB" id="34763at2157"/>
<dbReference type="HOGENOM" id="CLU_677261_0_0_2"/>
<feature type="transmembrane region" description="Helical" evidence="1">
    <location>
        <begin position="286"/>
        <end position="304"/>
    </location>
</feature>
<sequence length="406" mass="44440">MRKEDILTIAFALDTGAPLTLETLHLSTESALLGIIFTSPMVISLYLVLRTSWPDRGLYTYIRGGFVGRFQLYSWVGSYFLYLSYTLDYAFLYGGLKEYLPFLISAVATSLVLAVDWGSYLILPVTLLQLSLSVPLGWRFSPLLTGTSGLSFTELLNSSLLLVCLTLIPYWRGRSDVAWVVPVSLLFSGSLAVVGSFFVTSTAETLQALSMVGLVLAEGIALRNVLGTWRLRAPLLPLAFLGSILLSFINPSEYYDLTIPPSVALLYISLALAFLYLPVKGWGRLAQLWSVVLMIYGLYQSLVIAQGLQLTTIVVAVLSCLLGSWLNVLLRRKGGTGRGKASDPQGRDLGKSVCPYTIISFILSSFMIECRDLALNHPLAVGGSWDSFEPNGTGLTSLQSLPPFWT</sequence>
<keyword evidence="3" id="KW-1185">Reference proteome</keyword>
<name>H2C5J4_9CREN</name>
<keyword evidence="1" id="KW-1133">Transmembrane helix</keyword>
<evidence type="ECO:0000313" key="2">
    <source>
        <dbReference type="EMBL" id="EHP69071.1"/>
    </source>
</evidence>
<dbReference type="STRING" id="671065.MetMK1DRAFT_00018170"/>
<feature type="transmembrane region" description="Helical" evidence="1">
    <location>
        <begin position="205"/>
        <end position="226"/>
    </location>
</feature>
<dbReference type="Proteomes" id="UP000003980">
    <property type="component" value="Unassembled WGS sequence"/>
</dbReference>
<feature type="transmembrane region" description="Helical" evidence="1">
    <location>
        <begin position="70"/>
        <end position="87"/>
    </location>
</feature>
<dbReference type="eggNOG" id="arCOG06006">
    <property type="taxonomic scope" value="Archaea"/>
</dbReference>
<feature type="transmembrane region" description="Helical" evidence="1">
    <location>
        <begin position="262"/>
        <end position="279"/>
    </location>
</feature>
<keyword evidence="1" id="KW-0812">Transmembrane</keyword>
<proteinExistence type="predicted"/>
<organism evidence="2 3">
    <name type="scientific">Metallosphaera yellowstonensis MK1</name>
    <dbReference type="NCBI Taxonomy" id="671065"/>
    <lineage>
        <taxon>Archaea</taxon>
        <taxon>Thermoproteota</taxon>
        <taxon>Thermoprotei</taxon>
        <taxon>Sulfolobales</taxon>
        <taxon>Sulfolobaceae</taxon>
        <taxon>Metallosphaera</taxon>
    </lineage>
</organism>
<feature type="transmembrane region" description="Helical" evidence="1">
    <location>
        <begin position="233"/>
        <end position="250"/>
    </location>
</feature>
<feature type="transmembrane region" description="Helical" evidence="1">
    <location>
        <begin position="150"/>
        <end position="170"/>
    </location>
</feature>
<feature type="transmembrane region" description="Helical" evidence="1">
    <location>
        <begin position="310"/>
        <end position="330"/>
    </location>
</feature>
<reference evidence="2 3" key="1">
    <citation type="submission" date="2012-01" db="EMBL/GenBank/DDBJ databases">
        <title>Improved High-Quality Draft sequence of Metallosphaera yellowstonensis MK1.</title>
        <authorList>
            <consortium name="US DOE Joint Genome Institute"/>
            <person name="Lucas S."/>
            <person name="Han J."/>
            <person name="Cheng J.-F."/>
            <person name="Goodwin L."/>
            <person name="Pitluck S."/>
            <person name="Peters L."/>
            <person name="Teshima H."/>
            <person name="Detter J.C."/>
            <person name="Han C."/>
            <person name="Tapia R."/>
            <person name="Land M."/>
            <person name="Hauser L."/>
            <person name="Kyrpides N."/>
            <person name="Kozubal M."/>
            <person name="Macur R.E."/>
            <person name="Jay Z."/>
            <person name="Inskeep W."/>
            <person name="Woyke T."/>
        </authorList>
    </citation>
    <scope>NUCLEOTIDE SEQUENCE [LARGE SCALE GENOMIC DNA]</scope>
    <source>
        <strain evidence="2 3">MK1</strain>
    </source>
</reference>
<protein>
    <submittedName>
        <fullName evidence="2">Uncharacterized protein</fullName>
    </submittedName>
</protein>
<dbReference type="AlphaFoldDB" id="H2C5J4"/>